<keyword evidence="3" id="KW-1185">Reference proteome</keyword>
<accession>A0A1I3P6C4</accession>
<name>A0A1I3P6C4_9RHOB</name>
<feature type="domain" description="N-acetylmuramidase" evidence="1">
    <location>
        <begin position="29"/>
        <end position="194"/>
    </location>
</feature>
<sequence length="283" mass="30212">MIPSGFRGAARRISGLGPYQEAADEIGCELAAIQAVAEVESRNAAFLPSGRPPILFERHVFARETGDQFTAGHPRISGPPGGYGAPGDAQYLRLEEAYNLAPIAALRSASWGRFQIMGFNAQVCGWPSVEAFVAAMCESEAQQLAAFVGFVRANPAALRALQRRDWAAFAHAYNGPNYRVNRYDEKMADAWARFAGSISAPEIDNGIVGKIDTPREGQITLNELGFDCGPADGKVGPLTLAALQAFAQAVGDPRIKTRMQARTYVALAAALQAQRGFPAAVDA</sequence>
<proteinExistence type="predicted"/>
<dbReference type="STRING" id="1114924.SAMN05216258_11582"/>
<evidence type="ECO:0000313" key="2">
    <source>
        <dbReference type="EMBL" id="SFJ17073.1"/>
    </source>
</evidence>
<dbReference type="EMBL" id="FOQH01000015">
    <property type="protein sequence ID" value="SFJ17073.1"/>
    <property type="molecule type" value="Genomic_DNA"/>
</dbReference>
<dbReference type="Proteomes" id="UP000199377">
    <property type="component" value="Unassembled WGS sequence"/>
</dbReference>
<organism evidence="2 3">
    <name type="scientific">Albimonas pacifica</name>
    <dbReference type="NCBI Taxonomy" id="1114924"/>
    <lineage>
        <taxon>Bacteria</taxon>
        <taxon>Pseudomonadati</taxon>
        <taxon>Pseudomonadota</taxon>
        <taxon>Alphaproteobacteria</taxon>
        <taxon>Rhodobacterales</taxon>
        <taxon>Paracoccaceae</taxon>
        <taxon>Albimonas</taxon>
    </lineage>
</organism>
<gene>
    <name evidence="2" type="ORF">SAMN05216258_11582</name>
</gene>
<evidence type="ECO:0000313" key="3">
    <source>
        <dbReference type="Proteomes" id="UP000199377"/>
    </source>
</evidence>
<reference evidence="2 3" key="1">
    <citation type="submission" date="2016-10" db="EMBL/GenBank/DDBJ databases">
        <authorList>
            <person name="de Groot N.N."/>
        </authorList>
    </citation>
    <scope>NUCLEOTIDE SEQUENCE [LARGE SCALE GENOMIC DNA]</scope>
    <source>
        <strain evidence="2 3">CGMCC 1.11030</strain>
    </source>
</reference>
<dbReference type="OrthoDB" id="1523598at2"/>
<dbReference type="RefSeq" id="WP_092865535.1">
    <property type="nucleotide sequence ID" value="NZ_FOQH01000015.1"/>
</dbReference>
<dbReference type="InterPro" id="IPR024408">
    <property type="entry name" value="Muramidase"/>
</dbReference>
<dbReference type="Pfam" id="PF11860">
    <property type="entry name" value="Muramidase"/>
    <property type="match status" value="1"/>
</dbReference>
<dbReference type="AlphaFoldDB" id="A0A1I3P6C4"/>
<protein>
    <recommendedName>
        <fullName evidence="1">N-acetylmuramidase domain-containing protein</fullName>
    </recommendedName>
</protein>
<evidence type="ECO:0000259" key="1">
    <source>
        <dbReference type="Pfam" id="PF11860"/>
    </source>
</evidence>